<evidence type="ECO:0000256" key="4">
    <source>
        <dbReference type="ARBA" id="ARBA00022755"/>
    </source>
</evidence>
<dbReference type="AlphaFoldDB" id="A0A927F9I1"/>
<evidence type="ECO:0000256" key="3">
    <source>
        <dbReference type="ARBA" id="ARBA00022741"/>
    </source>
</evidence>
<keyword evidence="5 7" id="KW-0460">Magnesium</keyword>
<keyword evidence="3 7" id="KW-0547">Nucleotide-binding</keyword>
<dbReference type="Gene3D" id="3.40.440.10">
    <property type="entry name" value="Adenylosuccinate Synthetase, subunit A, domain 1"/>
    <property type="match status" value="1"/>
</dbReference>
<protein>
    <recommendedName>
        <fullName evidence="7">Adenylosuccinate synthetase</fullName>
        <shortName evidence="7">AMPSase</shortName>
        <shortName evidence="7">AdSS</shortName>
        <ecNumber evidence="7">6.3.4.4</ecNumber>
    </recommendedName>
    <alternativeName>
        <fullName evidence="7">IMP--aspartate ligase</fullName>
    </alternativeName>
</protein>
<evidence type="ECO:0000256" key="6">
    <source>
        <dbReference type="ARBA" id="ARBA00023134"/>
    </source>
</evidence>
<feature type="binding site" description="in other chain" evidence="7">
    <location>
        <position position="147"/>
    </location>
    <ligand>
        <name>IMP</name>
        <dbReference type="ChEBI" id="CHEBI:58053"/>
        <note>ligand shared between dimeric partners</note>
    </ligand>
</feature>
<evidence type="ECO:0000256" key="7">
    <source>
        <dbReference type="HAMAP-Rule" id="MF_00011"/>
    </source>
</evidence>
<proteinExistence type="inferred from homology"/>
<dbReference type="InterPro" id="IPR042109">
    <property type="entry name" value="Adenylosuccinate_synth_dom1"/>
</dbReference>
<dbReference type="Proteomes" id="UP000622317">
    <property type="component" value="Unassembled WGS sequence"/>
</dbReference>
<dbReference type="GO" id="GO:0004019">
    <property type="term" value="F:adenylosuccinate synthase activity"/>
    <property type="evidence" value="ECO:0007669"/>
    <property type="project" value="UniProtKB-UniRule"/>
</dbReference>
<dbReference type="SUPFAM" id="SSF52540">
    <property type="entry name" value="P-loop containing nucleoside triphosphate hydrolases"/>
    <property type="match status" value="1"/>
</dbReference>
<evidence type="ECO:0000256" key="2">
    <source>
        <dbReference type="ARBA" id="ARBA00022723"/>
    </source>
</evidence>
<feature type="binding site" description="in other chain" evidence="7">
    <location>
        <begin position="55"/>
        <end position="58"/>
    </location>
    <ligand>
        <name>IMP</name>
        <dbReference type="ChEBI" id="CHEBI:58053"/>
        <note>ligand shared between dimeric partners</note>
    </ligand>
</feature>
<feature type="binding site" evidence="7">
    <location>
        <begin position="493"/>
        <end position="495"/>
    </location>
    <ligand>
        <name>GTP</name>
        <dbReference type="ChEBI" id="CHEBI:37565"/>
    </ligand>
</feature>
<dbReference type="EC" id="6.3.4.4" evidence="7"/>
<keyword evidence="2 7" id="KW-0479">Metal-binding</keyword>
<feature type="binding site" description="in other chain" evidence="7">
    <location>
        <position position="365"/>
    </location>
    <ligand>
        <name>IMP</name>
        <dbReference type="ChEBI" id="CHEBI:58053"/>
        <note>ligand shared between dimeric partners</note>
    </ligand>
</feature>
<dbReference type="GO" id="GO:0000287">
    <property type="term" value="F:magnesium ion binding"/>
    <property type="evidence" value="ECO:0007669"/>
    <property type="project" value="UniProtKB-UniRule"/>
</dbReference>
<keyword evidence="6 7" id="KW-0342">GTP-binding</keyword>
<keyword evidence="9" id="KW-1185">Reference proteome</keyword>
<dbReference type="Gene3D" id="3.90.170.10">
    <property type="entry name" value="Adenylosuccinate Synthetase, subunit A, domain 3"/>
    <property type="match status" value="1"/>
</dbReference>
<feature type="active site" description="Proton donor" evidence="7">
    <location>
        <position position="58"/>
    </location>
</feature>
<evidence type="ECO:0000256" key="5">
    <source>
        <dbReference type="ARBA" id="ARBA00022842"/>
    </source>
</evidence>
<feature type="binding site" evidence="7">
    <location>
        <begin position="361"/>
        <end position="367"/>
    </location>
    <ligand>
        <name>substrate</name>
    </ligand>
</feature>
<comment type="caution">
    <text evidence="7">Lacks conserved residue(s) required for the propagation of feature annotation.</text>
</comment>
<keyword evidence="7" id="KW-0963">Cytoplasm</keyword>
<comment type="subunit">
    <text evidence="7">Homodimer.</text>
</comment>
<feature type="binding site" evidence="7">
    <location>
        <begin position="57"/>
        <end position="59"/>
    </location>
    <ligand>
        <name>GTP</name>
        <dbReference type="ChEBI" id="CHEBI:37565"/>
    </ligand>
</feature>
<feature type="binding site" evidence="7">
    <location>
        <position position="57"/>
    </location>
    <ligand>
        <name>Mg(2+)</name>
        <dbReference type="ChEBI" id="CHEBI:18420"/>
    </ligand>
</feature>
<evidence type="ECO:0000313" key="8">
    <source>
        <dbReference type="EMBL" id="MBD5779388.1"/>
    </source>
</evidence>
<comment type="subcellular location">
    <subcellularLocation>
        <location evidence="7">Cytoplasm</location>
    </subcellularLocation>
</comment>
<keyword evidence="4 7" id="KW-0658">Purine biosynthesis</keyword>
<feature type="binding site" evidence="7">
    <location>
        <begin position="393"/>
        <end position="395"/>
    </location>
    <ligand>
        <name>GTP</name>
        <dbReference type="ChEBI" id="CHEBI:37565"/>
    </ligand>
</feature>
<dbReference type="InterPro" id="IPR027417">
    <property type="entry name" value="P-loop_NTPase"/>
</dbReference>
<keyword evidence="1 7" id="KW-0436">Ligase</keyword>
<comment type="caution">
    <text evidence="8">The sequence shown here is derived from an EMBL/GenBank/DDBJ whole genome shotgun (WGS) entry which is preliminary data.</text>
</comment>
<dbReference type="GO" id="GO:0046040">
    <property type="term" value="P:IMP metabolic process"/>
    <property type="evidence" value="ECO:0007669"/>
    <property type="project" value="TreeGrafter"/>
</dbReference>
<dbReference type="InterPro" id="IPR001114">
    <property type="entry name" value="Adenylosuccinate_synthetase"/>
</dbReference>
<name>A0A927F9I1_9BACT</name>
<dbReference type="GO" id="GO:0044208">
    <property type="term" value="P:'de novo' AMP biosynthetic process"/>
    <property type="evidence" value="ECO:0007669"/>
    <property type="project" value="UniProtKB-UniRule"/>
</dbReference>
<reference evidence="8" key="1">
    <citation type="submission" date="2020-09" db="EMBL/GenBank/DDBJ databases">
        <title>Pelagicoccus enzymogenes sp. nov. with an EPS production, isolated from marine sediment.</title>
        <authorList>
            <person name="Feng X."/>
        </authorList>
    </citation>
    <scope>NUCLEOTIDE SEQUENCE</scope>
    <source>
        <strain evidence="8">NFK12</strain>
    </source>
</reference>
<comment type="similarity">
    <text evidence="7">Belongs to the adenylosuccinate synthetase family.</text>
</comment>
<feature type="binding site" description="in other chain" evidence="7">
    <location>
        <position position="287"/>
    </location>
    <ligand>
        <name>IMP</name>
        <dbReference type="ChEBI" id="CHEBI:58053"/>
        <note>ligand shared between dimeric partners</note>
    </ligand>
</feature>
<dbReference type="GO" id="GO:0005525">
    <property type="term" value="F:GTP binding"/>
    <property type="evidence" value="ECO:0007669"/>
    <property type="project" value="UniProtKB-UniRule"/>
</dbReference>
<dbReference type="SMART" id="SM00788">
    <property type="entry name" value="Adenylsucc_synt"/>
    <property type="match status" value="1"/>
</dbReference>
<dbReference type="PANTHER" id="PTHR11846">
    <property type="entry name" value="ADENYLOSUCCINATE SYNTHETASE"/>
    <property type="match status" value="1"/>
</dbReference>
<comment type="cofactor">
    <cofactor evidence="7">
        <name>Mg(2+)</name>
        <dbReference type="ChEBI" id="CHEBI:18420"/>
    </cofactor>
    <text evidence="7">Binds 1 Mg(2+) ion per subunit.</text>
</comment>
<dbReference type="HAMAP" id="MF_00011">
    <property type="entry name" value="Adenylosucc_synth"/>
    <property type="match status" value="1"/>
</dbReference>
<feature type="binding site" description="in other chain" evidence="7">
    <location>
        <begin position="20"/>
        <end position="23"/>
    </location>
    <ligand>
        <name>IMP</name>
        <dbReference type="ChEBI" id="CHEBI:58053"/>
        <note>ligand shared between dimeric partners</note>
    </ligand>
</feature>
<accession>A0A927F9I1</accession>
<evidence type="ECO:0000256" key="1">
    <source>
        <dbReference type="ARBA" id="ARBA00022598"/>
    </source>
</evidence>
<dbReference type="InterPro" id="IPR042111">
    <property type="entry name" value="Adenylosuccinate_synth_dom3"/>
</dbReference>
<comment type="function">
    <text evidence="7">Plays an important role in the de novo pathway of purine nucleotide biosynthesis. Catalyzes the first committed step in the biosynthesis of AMP from IMP.</text>
</comment>
<feature type="active site" description="Proton acceptor" evidence="7">
    <location>
        <position position="20"/>
    </location>
</feature>
<dbReference type="PANTHER" id="PTHR11846:SF0">
    <property type="entry name" value="ADENYLOSUCCINATE SYNTHETASE"/>
    <property type="match status" value="1"/>
</dbReference>
<dbReference type="Pfam" id="PF00709">
    <property type="entry name" value="Adenylsucc_synt"/>
    <property type="match status" value="2"/>
</dbReference>
<comment type="pathway">
    <text evidence="7">Purine metabolism; AMP biosynthesis via de novo pathway; AMP from IMP: step 1/2.</text>
</comment>
<dbReference type="Gene3D" id="1.10.300.10">
    <property type="entry name" value="Adenylosuccinate Synthetase, subunit A, domain 2"/>
    <property type="match status" value="1"/>
</dbReference>
<dbReference type="InterPro" id="IPR042110">
    <property type="entry name" value="Adenylosuccinate_synth_dom2"/>
</dbReference>
<feature type="binding site" evidence="7">
    <location>
        <begin position="19"/>
        <end position="25"/>
    </location>
    <ligand>
        <name>GTP</name>
        <dbReference type="ChEBI" id="CHEBI:37565"/>
    </ligand>
</feature>
<gene>
    <name evidence="7" type="primary">purA</name>
    <name evidence="8" type="ORF">IEN85_07765</name>
</gene>
<comment type="catalytic activity">
    <reaction evidence="7">
        <text>IMP + L-aspartate + GTP = N(6)-(1,2-dicarboxyethyl)-AMP + GDP + phosphate + 2 H(+)</text>
        <dbReference type="Rhea" id="RHEA:15753"/>
        <dbReference type="ChEBI" id="CHEBI:15378"/>
        <dbReference type="ChEBI" id="CHEBI:29991"/>
        <dbReference type="ChEBI" id="CHEBI:37565"/>
        <dbReference type="ChEBI" id="CHEBI:43474"/>
        <dbReference type="ChEBI" id="CHEBI:57567"/>
        <dbReference type="ChEBI" id="CHEBI:58053"/>
        <dbReference type="ChEBI" id="CHEBI:58189"/>
        <dbReference type="EC" id="6.3.4.4"/>
    </reaction>
</comment>
<feature type="binding site" evidence="7">
    <location>
        <position position="20"/>
    </location>
    <ligand>
        <name>Mg(2+)</name>
        <dbReference type="ChEBI" id="CHEBI:18420"/>
    </ligand>
</feature>
<dbReference type="EMBL" id="JACYFG010000007">
    <property type="protein sequence ID" value="MBD5779388.1"/>
    <property type="molecule type" value="Genomic_DNA"/>
</dbReference>
<feature type="binding site" evidence="7">
    <location>
        <position position="367"/>
    </location>
    <ligand>
        <name>GTP</name>
        <dbReference type="ChEBI" id="CHEBI:37565"/>
    </ligand>
</feature>
<organism evidence="8 9">
    <name type="scientific">Pelagicoccus enzymogenes</name>
    <dbReference type="NCBI Taxonomy" id="2773457"/>
    <lineage>
        <taxon>Bacteria</taxon>
        <taxon>Pseudomonadati</taxon>
        <taxon>Verrucomicrobiota</taxon>
        <taxon>Opitutia</taxon>
        <taxon>Puniceicoccales</taxon>
        <taxon>Pelagicoccaceae</taxon>
        <taxon>Pelagicoccus</taxon>
    </lineage>
</organism>
<dbReference type="GO" id="GO:0005737">
    <property type="term" value="C:cytoplasm"/>
    <property type="evidence" value="ECO:0007669"/>
    <property type="project" value="UniProtKB-SubCell"/>
</dbReference>
<sequence>MALTEYKSKFIADCGISMGDEGKGRLISEVVEELREKTGVENPVQVVLKVNGGANSGHTAGGLKLNLLPAGVVDQSVETLAIGAGVVADPRKFMWELLPVDHKGYRVTERLAIDERCMVSDVIHRLLDLAWEWYRVNVINEEPRGSTGRGITPAYLDEVGQFQIVYSDFLADQELYAKKVANRADRACRVIQHVCQVTPEAWDSFFDTLTEGETRANEEAIKLGLFDENEFDFTIFKGEEPFTLDVEKIVEIYWDTAQNLADKIVDVRELVRGAQSAGRYTIGEYGQAYWLDKRQGFSPNVSASHTYAPEFFNSACQPVQPLHVFGVAKAYDTKVGTHVFITQEDPEHPLFKILRKLEFGVSTGRQRMVGWYDAVEKGDTLRFGGFDDLMINKIDALTHSGDWNGNLKICIAYEDTEGKRYHRVPRTEAIRKTLKPVYQEYAGWTQDISKCRKFDELPAEAKSYIAGMMRSLLDSAYYGDEWPAELPNLRYVGVGPMPSQVIRDIPEIRELLKFDQAIQS</sequence>
<evidence type="ECO:0000313" key="9">
    <source>
        <dbReference type="Proteomes" id="UP000622317"/>
    </source>
</evidence>